<dbReference type="AlphaFoldDB" id="A0A5B7ELJ0"/>
<protein>
    <submittedName>
        <fullName evidence="1">Uncharacterized protein</fullName>
    </submittedName>
</protein>
<evidence type="ECO:0000313" key="2">
    <source>
        <dbReference type="Proteomes" id="UP000324222"/>
    </source>
</evidence>
<dbReference type="EMBL" id="VSRR010002967">
    <property type="protein sequence ID" value="MPC34029.1"/>
    <property type="molecule type" value="Genomic_DNA"/>
</dbReference>
<sequence>MKQEAASLKDGVTQSAKCQCLCVPPSPMEMFLFVVVSIVCAAQETHELRLRDTAAATLHCCTAWRTSLLRAGS</sequence>
<gene>
    <name evidence="1" type="ORF">E2C01_027402</name>
</gene>
<comment type="caution">
    <text evidence="1">The sequence shown here is derived from an EMBL/GenBank/DDBJ whole genome shotgun (WGS) entry which is preliminary data.</text>
</comment>
<dbReference type="Proteomes" id="UP000324222">
    <property type="component" value="Unassembled WGS sequence"/>
</dbReference>
<organism evidence="1 2">
    <name type="scientific">Portunus trituberculatus</name>
    <name type="common">Swimming crab</name>
    <name type="synonym">Neptunus trituberculatus</name>
    <dbReference type="NCBI Taxonomy" id="210409"/>
    <lineage>
        <taxon>Eukaryota</taxon>
        <taxon>Metazoa</taxon>
        <taxon>Ecdysozoa</taxon>
        <taxon>Arthropoda</taxon>
        <taxon>Crustacea</taxon>
        <taxon>Multicrustacea</taxon>
        <taxon>Malacostraca</taxon>
        <taxon>Eumalacostraca</taxon>
        <taxon>Eucarida</taxon>
        <taxon>Decapoda</taxon>
        <taxon>Pleocyemata</taxon>
        <taxon>Brachyura</taxon>
        <taxon>Eubrachyura</taxon>
        <taxon>Portunoidea</taxon>
        <taxon>Portunidae</taxon>
        <taxon>Portuninae</taxon>
        <taxon>Portunus</taxon>
    </lineage>
</organism>
<proteinExistence type="predicted"/>
<name>A0A5B7ELJ0_PORTR</name>
<keyword evidence="2" id="KW-1185">Reference proteome</keyword>
<evidence type="ECO:0000313" key="1">
    <source>
        <dbReference type="EMBL" id="MPC34029.1"/>
    </source>
</evidence>
<reference evidence="1 2" key="1">
    <citation type="submission" date="2019-05" db="EMBL/GenBank/DDBJ databases">
        <title>Another draft genome of Portunus trituberculatus and its Hox gene families provides insights of decapod evolution.</title>
        <authorList>
            <person name="Jeong J.-H."/>
            <person name="Song I."/>
            <person name="Kim S."/>
            <person name="Choi T."/>
            <person name="Kim D."/>
            <person name="Ryu S."/>
            <person name="Kim W."/>
        </authorList>
    </citation>
    <scope>NUCLEOTIDE SEQUENCE [LARGE SCALE GENOMIC DNA]</scope>
    <source>
        <tissue evidence="1">Muscle</tissue>
    </source>
</reference>
<accession>A0A5B7ELJ0</accession>